<name>A0ABR3MQH0_9TELE</name>
<evidence type="ECO:0000313" key="2">
    <source>
        <dbReference type="EMBL" id="KAL1266861.1"/>
    </source>
</evidence>
<reference evidence="2 3" key="1">
    <citation type="submission" date="2023-09" db="EMBL/GenBank/DDBJ databases">
        <authorList>
            <person name="Wang M."/>
        </authorList>
    </citation>
    <scope>NUCLEOTIDE SEQUENCE [LARGE SCALE GENOMIC DNA]</scope>
    <source>
        <strain evidence="2">GT-2023</strain>
        <tissue evidence="2">Liver</tissue>
    </source>
</reference>
<comment type="caution">
    <text evidence="2">The sequence shown here is derived from an EMBL/GenBank/DDBJ whole genome shotgun (WGS) entry which is preliminary data.</text>
</comment>
<evidence type="ECO:0000256" key="1">
    <source>
        <dbReference type="SAM" id="MobiDB-lite"/>
    </source>
</evidence>
<accession>A0ABR3MQH0</accession>
<gene>
    <name evidence="2" type="ORF">QQF64_002536</name>
</gene>
<feature type="region of interest" description="Disordered" evidence="1">
    <location>
        <begin position="97"/>
        <end position="124"/>
    </location>
</feature>
<sequence length="124" mass="13786">MKMTVQVIGRSMASLVVLNLTEIKDVDRVPFLFGPTVESFAERFMAAQNSPKAMRHFLPKHFSSSSAPSCPKLRRLSSLQSLLPLLPLQPEPRHHSCSARRFPFPKCQGPHPKIALDPVPQASS</sequence>
<dbReference type="EMBL" id="JAYMGO010000010">
    <property type="protein sequence ID" value="KAL1266861.1"/>
    <property type="molecule type" value="Genomic_DNA"/>
</dbReference>
<dbReference type="Proteomes" id="UP001558613">
    <property type="component" value="Unassembled WGS sequence"/>
</dbReference>
<evidence type="ECO:0000313" key="3">
    <source>
        <dbReference type="Proteomes" id="UP001558613"/>
    </source>
</evidence>
<keyword evidence="3" id="KW-1185">Reference proteome</keyword>
<proteinExistence type="predicted"/>
<organism evidence="2 3">
    <name type="scientific">Cirrhinus molitorella</name>
    <name type="common">mud carp</name>
    <dbReference type="NCBI Taxonomy" id="172907"/>
    <lineage>
        <taxon>Eukaryota</taxon>
        <taxon>Metazoa</taxon>
        <taxon>Chordata</taxon>
        <taxon>Craniata</taxon>
        <taxon>Vertebrata</taxon>
        <taxon>Euteleostomi</taxon>
        <taxon>Actinopterygii</taxon>
        <taxon>Neopterygii</taxon>
        <taxon>Teleostei</taxon>
        <taxon>Ostariophysi</taxon>
        <taxon>Cypriniformes</taxon>
        <taxon>Cyprinidae</taxon>
        <taxon>Labeoninae</taxon>
        <taxon>Labeonini</taxon>
        <taxon>Cirrhinus</taxon>
    </lineage>
</organism>
<protein>
    <submittedName>
        <fullName evidence="2">Uncharacterized protein</fullName>
    </submittedName>
</protein>